<gene>
    <name evidence="2" type="ORF">LY28_00030</name>
</gene>
<protein>
    <submittedName>
        <fullName evidence="2">RNA polymerase sigma factor (Sigma-70 family)</fullName>
    </submittedName>
</protein>
<dbReference type="EMBL" id="QKMR01000001">
    <property type="protein sequence ID" value="PYG90150.1"/>
    <property type="molecule type" value="Genomic_DNA"/>
</dbReference>
<dbReference type="InterPro" id="IPR014284">
    <property type="entry name" value="RNA_pol_sigma-70_dom"/>
</dbReference>
<feature type="domain" description="RNA polymerase sigma factor 70 region 4 type 2" evidence="1">
    <location>
        <begin position="46"/>
        <end position="89"/>
    </location>
</feature>
<dbReference type="InterPro" id="IPR036388">
    <property type="entry name" value="WH-like_DNA-bd_sf"/>
</dbReference>
<dbReference type="InterPro" id="IPR013249">
    <property type="entry name" value="RNA_pol_sigma70_r4_t2"/>
</dbReference>
<dbReference type="AlphaFoldDB" id="A0A318XU39"/>
<dbReference type="GO" id="GO:0016987">
    <property type="term" value="F:sigma factor activity"/>
    <property type="evidence" value="ECO:0007669"/>
    <property type="project" value="InterPro"/>
</dbReference>
<proteinExistence type="predicted"/>
<evidence type="ECO:0000313" key="3">
    <source>
        <dbReference type="Proteomes" id="UP000248132"/>
    </source>
</evidence>
<evidence type="ECO:0000313" key="2">
    <source>
        <dbReference type="EMBL" id="PYG90150.1"/>
    </source>
</evidence>
<dbReference type="NCBIfam" id="TIGR02937">
    <property type="entry name" value="sigma70-ECF"/>
    <property type="match status" value="1"/>
</dbReference>
<dbReference type="SUPFAM" id="SSF88659">
    <property type="entry name" value="Sigma3 and sigma4 domains of RNA polymerase sigma factors"/>
    <property type="match status" value="1"/>
</dbReference>
<evidence type="ECO:0000259" key="1">
    <source>
        <dbReference type="Pfam" id="PF08281"/>
    </source>
</evidence>
<reference evidence="2 3" key="1">
    <citation type="submission" date="2018-06" db="EMBL/GenBank/DDBJ databases">
        <title>Genomic Encyclopedia of Type Strains, Phase I: the one thousand microbial genomes (KMG-I) project.</title>
        <authorList>
            <person name="Kyrpides N."/>
        </authorList>
    </citation>
    <scope>NUCLEOTIDE SEQUENCE [LARGE SCALE GENOMIC DNA]</scope>
    <source>
        <strain evidence="2 3">DSM 19573</strain>
    </source>
</reference>
<dbReference type="Proteomes" id="UP000248132">
    <property type="component" value="Unassembled WGS sequence"/>
</dbReference>
<dbReference type="GO" id="GO:0003677">
    <property type="term" value="F:DNA binding"/>
    <property type="evidence" value="ECO:0007669"/>
    <property type="project" value="InterPro"/>
</dbReference>
<accession>A0A318XU39</accession>
<organism evidence="2 3">
    <name type="scientific">Ruminiclostridium sufflavum DSM 19573</name>
    <dbReference type="NCBI Taxonomy" id="1121337"/>
    <lineage>
        <taxon>Bacteria</taxon>
        <taxon>Bacillati</taxon>
        <taxon>Bacillota</taxon>
        <taxon>Clostridia</taxon>
        <taxon>Eubacteriales</taxon>
        <taxon>Oscillospiraceae</taxon>
        <taxon>Ruminiclostridium</taxon>
    </lineage>
</organism>
<comment type="caution">
    <text evidence="2">The sequence shown here is derived from an EMBL/GenBank/DDBJ whole genome shotgun (WGS) entry which is preliminary data.</text>
</comment>
<sequence length="96" mass="11530">MKRSRRTQDRLESLYTLDSYMDKAATNAENIKRMKRLLKVAMQFSLTDRQREVVRLHYLEDKKVVEVAEELGISRQAVYKLLRISRKKLQKLKNIF</sequence>
<dbReference type="Gene3D" id="1.10.10.10">
    <property type="entry name" value="Winged helix-like DNA-binding domain superfamily/Winged helix DNA-binding domain"/>
    <property type="match status" value="1"/>
</dbReference>
<dbReference type="InterPro" id="IPR013324">
    <property type="entry name" value="RNA_pol_sigma_r3/r4-like"/>
</dbReference>
<dbReference type="GO" id="GO:0006352">
    <property type="term" value="P:DNA-templated transcription initiation"/>
    <property type="evidence" value="ECO:0007669"/>
    <property type="project" value="InterPro"/>
</dbReference>
<keyword evidence="3" id="KW-1185">Reference proteome</keyword>
<dbReference type="Pfam" id="PF08281">
    <property type="entry name" value="Sigma70_r4_2"/>
    <property type="match status" value="1"/>
</dbReference>
<name>A0A318XU39_9FIRM</name>